<proteinExistence type="predicted"/>
<dbReference type="AlphaFoldDB" id="A0A0H2SB49"/>
<evidence type="ECO:0000313" key="2">
    <source>
        <dbReference type="EMBL" id="KLO14121.1"/>
    </source>
</evidence>
<dbReference type="GO" id="GO:0005524">
    <property type="term" value="F:ATP binding"/>
    <property type="evidence" value="ECO:0007669"/>
    <property type="project" value="InterPro"/>
</dbReference>
<accession>A0A0H2SB49</accession>
<dbReference type="GO" id="GO:0004674">
    <property type="term" value="F:protein serine/threonine kinase activity"/>
    <property type="evidence" value="ECO:0007669"/>
    <property type="project" value="TreeGrafter"/>
</dbReference>
<dbReference type="InterPro" id="IPR011009">
    <property type="entry name" value="Kinase-like_dom_sf"/>
</dbReference>
<gene>
    <name evidence="2" type="ORF">SCHPADRAFT_826990</name>
</gene>
<dbReference type="OrthoDB" id="4062651at2759"/>
<dbReference type="PANTHER" id="PTHR44329:SF214">
    <property type="entry name" value="PROTEIN KINASE DOMAIN-CONTAINING PROTEIN"/>
    <property type="match status" value="1"/>
</dbReference>
<dbReference type="STRING" id="27342.A0A0H2SB49"/>
<reference evidence="2 3" key="1">
    <citation type="submission" date="2015-04" db="EMBL/GenBank/DDBJ databases">
        <title>Complete genome sequence of Schizopora paradoxa KUC8140, a cosmopolitan wood degrader in East Asia.</title>
        <authorList>
            <consortium name="DOE Joint Genome Institute"/>
            <person name="Min B."/>
            <person name="Park H."/>
            <person name="Jang Y."/>
            <person name="Kim J.-J."/>
            <person name="Kim K.H."/>
            <person name="Pangilinan J."/>
            <person name="Lipzen A."/>
            <person name="Riley R."/>
            <person name="Grigoriev I.V."/>
            <person name="Spatafora J.W."/>
            <person name="Choi I.-G."/>
        </authorList>
    </citation>
    <scope>NUCLEOTIDE SEQUENCE [LARGE SCALE GENOMIC DNA]</scope>
    <source>
        <strain evidence="2 3">KUC8140</strain>
    </source>
</reference>
<sequence length="317" mass="35854">MARDRLKEILSSLSHLDLEGQIINRTAHASGFGGSCDVYSAFSIRHNKTVAVKQIRVFMTKDRDFAKRLAKEIRIWITLDHENVLPLLGFTADGDHKAPSLISEWMENGTMNDYMKTFARNCLETCKMLVGIASGLAYLHSKGVIHADLKSHNVLISANKSPLLADFGLSLMLSQTQATTGTTSCIRGTVRWMAKELFQVSSEGHLKYDEATDMWAYGMIAYELLSWNVPYHDMKADHLVMLAILQGVLPAIPEETGNPRIFKGIWRFCNRCWSDKPSRPSAEESKDHFTALIWDRECLICIEDRRSLILCRNSEVK</sequence>
<dbReference type="InParanoid" id="A0A0H2SB49"/>
<feature type="domain" description="Protein kinase" evidence="1">
    <location>
        <begin position="24"/>
        <end position="291"/>
    </location>
</feature>
<organism evidence="2 3">
    <name type="scientific">Schizopora paradoxa</name>
    <dbReference type="NCBI Taxonomy" id="27342"/>
    <lineage>
        <taxon>Eukaryota</taxon>
        <taxon>Fungi</taxon>
        <taxon>Dikarya</taxon>
        <taxon>Basidiomycota</taxon>
        <taxon>Agaricomycotina</taxon>
        <taxon>Agaricomycetes</taxon>
        <taxon>Hymenochaetales</taxon>
        <taxon>Schizoporaceae</taxon>
        <taxon>Schizopora</taxon>
    </lineage>
</organism>
<keyword evidence="2" id="KW-0418">Kinase</keyword>
<dbReference type="PRINTS" id="PR00109">
    <property type="entry name" value="TYRKINASE"/>
</dbReference>
<dbReference type="SMART" id="SM00220">
    <property type="entry name" value="S_TKc"/>
    <property type="match status" value="1"/>
</dbReference>
<keyword evidence="3" id="KW-1185">Reference proteome</keyword>
<dbReference type="PANTHER" id="PTHR44329">
    <property type="entry name" value="SERINE/THREONINE-PROTEIN KINASE TNNI3K-RELATED"/>
    <property type="match status" value="1"/>
</dbReference>
<name>A0A0H2SB49_9AGAM</name>
<dbReference type="InterPro" id="IPR008271">
    <property type="entry name" value="Ser/Thr_kinase_AS"/>
</dbReference>
<dbReference type="Proteomes" id="UP000053477">
    <property type="component" value="Unassembled WGS sequence"/>
</dbReference>
<dbReference type="InterPro" id="IPR000719">
    <property type="entry name" value="Prot_kinase_dom"/>
</dbReference>
<dbReference type="PROSITE" id="PS00108">
    <property type="entry name" value="PROTEIN_KINASE_ST"/>
    <property type="match status" value="1"/>
</dbReference>
<protein>
    <submittedName>
        <fullName evidence="2">Kinase-like protein</fullName>
    </submittedName>
</protein>
<dbReference type="EMBL" id="KQ085948">
    <property type="protein sequence ID" value="KLO14121.1"/>
    <property type="molecule type" value="Genomic_DNA"/>
</dbReference>
<dbReference type="InterPro" id="IPR001245">
    <property type="entry name" value="Ser-Thr/Tyr_kinase_cat_dom"/>
</dbReference>
<dbReference type="Pfam" id="PF00069">
    <property type="entry name" value="Pkinase"/>
    <property type="match status" value="1"/>
</dbReference>
<dbReference type="PROSITE" id="PS50011">
    <property type="entry name" value="PROTEIN_KINASE_DOM"/>
    <property type="match status" value="1"/>
</dbReference>
<evidence type="ECO:0000313" key="3">
    <source>
        <dbReference type="Proteomes" id="UP000053477"/>
    </source>
</evidence>
<evidence type="ECO:0000259" key="1">
    <source>
        <dbReference type="PROSITE" id="PS50011"/>
    </source>
</evidence>
<keyword evidence="2" id="KW-0808">Transferase</keyword>
<dbReference type="InterPro" id="IPR051681">
    <property type="entry name" value="Ser/Thr_Kinases-Pseudokinases"/>
</dbReference>
<dbReference type="Gene3D" id="1.10.510.10">
    <property type="entry name" value="Transferase(Phosphotransferase) domain 1"/>
    <property type="match status" value="1"/>
</dbReference>
<dbReference type="SUPFAM" id="SSF56112">
    <property type="entry name" value="Protein kinase-like (PK-like)"/>
    <property type="match status" value="1"/>
</dbReference>